<accession>A0A8S1SEA7</accession>
<name>A0A8S1SEA7_9CILI</name>
<reference evidence="2" key="1">
    <citation type="submission" date="2021-01" db="EMBL/GenBank/DDBJ databases">
        <authorList>
            <consortium name="Genoscope - CEA"/>
            <person name="William W."/>
        </authorList>
    </citation>
    <scope>NUCLEOTIDE SEQUENCE</scope>
</reference>
<protein>
    <submittedName>
        <fullName evidence="2">Uncharacterized protein</fullName>
    </submittedName>
</protein>
<sequence>MNSNTKITLTIEQLTELLMNPQLPNIQSSLQSLSDFEQRNNKIDLMKIVSFVDQDEFQTVSTSTSSKNSQNQQMIEKINELELENTYLKNQLEQQIEKENHLRQQMNLCLKESERLRAQNQHLNNQLDELEILINQNKLISNRLDPISKSVHLDIKKALIVKPLTITQPLRKFSGTSGIIAQHPFKNSKDLIRIKTERSNQ</sequence>
<dbReference type="Proteomes" id="UP000689195">
    <property type="component" value="Unassembled WGS sequence"/>
</dbReference>
<keyword evidence="1" id="KW-0175">Coiled coil</keyword>
<evidence type="ECO:0000313" key="3">
    <source>
        <dbReference type="Proteomes" id="UP000689195"/>
    </source>
</evidence>
<comment type="caution">
    <text evidence="2">The sequence shown here is derived from an EMBL/GenBank/DDBJ whole genome shotgun (WGS) entry which is preliminary data.</text>
</comment>
<organism evidence="2 3">
    <name type="scientific">Paramecium pentaurelia</name>
    <dbReference type="NCBI Taxonomy" id="43138"/>
    <lineage>
        <taxon>Eukaryota</taxon>
        <taxon>Sar</taxon>
        <taxon>Alveolata</taxon>
        <taxon>Ciliophora</taxon>
        <taxon>Intramacronucleata</taxon>
        <taxon>Oligohymenophorea</taxon>
        <taxon>Peniculida</taxon>
        <taxon>Parameciidae</taxon>
        <taxon>Paramecium</taxon>
    </lineage>
</organism>
<dbReference type="EMBL" id="CAJJDO010000008">
    <property type="protein sequence ID" value="CAD8139441.1"/>
    <property type="molecule type" value="Genomic_DNA"/>
</dbReference>
<feature type="coiled-coil region" evidence="1">
    <location>
        <begin position="71"/>
        <end position="143"/>
    </location>
</feature>
<gene>
    <name evidence="2" type="ORF">PPENT_87.1.T0080100</name>
</gene>
<evidence type="ECO:0000313" key="2">
    <source>
        <dbReference type="EMBL" id="CAD8139441.1"/>
    </source>
</evidence>
<dbReference type="OrthoDB" id="304692at2759"/>
<dbReference type="AlphaFoldDB" id="A0A8S1SEA7"/>
<evidence type="ECO:0000256" key="1">
    <source>
        <dbReference type="SAM" id="Coils"/>
    </source>
</evidence>
<proteinExistence type="predicted"/>
<keyword evidence="3" id="KW-1185">Reference proteome</keyword>